<accession>Q65RG5</accession>
<name>Q65RG5_MANSM</name>
<dbReference type="STRING" id="221988.MS1838"/>
<dbReference type="AlphaFoldDB" id="Q65RG5"/>
<evidence type="ECO:0000313" key="1">
    <source>
        <dbReference type="EMBL" id="AAU38445.1"/>
    </source>
</evidence>
<organism evidence="1 2">
    <name type="scientific">Mannheimia succiniciproducens (strain KCTC 0769BP / MBEL55E)</name>
    <dbReference type="NCBI Taxonomy" id="221988"/>
    <lineage>
        <taxon>Bacteria</taxon>
        <taxon>Pseudomonadati</taxon>
        <taxon>Pseudomonadota</taxon>
        <taxon>Gammaproteobacteria</taxon>
        <taxon>Pasteurellales</taxon>
        <taxon>Pasteurellaceae</taxon>
        <taxon>Basfia</taxon>
    </lineage>
</organism>
<dbReference type="EMBL" id="AE016827">
    <property type="protein sequence ID" value="AAU38445.1"/>
    <property type="molecule type" value="Genomic_DNA"/>
</dbReference>
<gene>
    <name evidence="1" type="ordered locus">MS1838</name>
</gene>
<protein>
    <submittedName>
        <fullName evidence="1">Uncharacterized protein</fullName>
    </submittedName>
</protein>
<reference evidence="1 2" key="1">
    <citation type="journal article" date="2004" name="Nat. Biotechnol.">
        <title>The genome sequence of the capnophilic rumen bacterium Mannheimia succiniciproducens.</title>
        <authorList>
            <person name="Hong S.H."/>
            <person name="Kim J.S."/>
            <person name="Lee S.Y."/>
            <person name="In Y.H."/>
            <person name="Choi S.S."/>
            <person name="Rih J.-K."/>
            <person name="Kim C.H."/>
            <person name="Jeong H."/>
            <person name="Hur C.G."/>
            <person name="Kim J.J."/>
        </authorList>
    </citation>
    <scope>NUCLEOTIDE SEQUENCE [LARGE SCALE GENOMIC DNA]</scope>
    <source>
        <strain evidence="2">KCTC 0769BP / MBEL55E</strain>
    </source>
</reference>
<dbReference type="KEGG" id="msu:MS1838"/>
<dbReference type="Proteomes" id="UP000000607">
    <property type="component" value="Chromosome"/>
</dbReference>
<evidence type="ECO:0000313" key="2">
    <source>
        <dbReference type="Proteomes" id="UP000000607"/>
    </source>
</evidence>
<sequence length="37" mass="4539">MRSFFGLNLFCLLHLYFKNKKCGKNFRIFYRTFANSI</sequence>
<proteinExistence type="predicted"/>
<dbReference type="HOGENOM" id="CLU_3345561_0_0_6"/>
<keyword evidence="2" id="KW-1185">Reference proteome</keyword>